<evidence type="ECO:0000313" key="2">
    <source>
        <dbReference type="EMBL" id="KKL21045.1"/>
    </source>
</evidence>
<keyword evidence="1" id="KW-1133">Transmembrane helix</keyword>
<evidence type="ECO:0000256" key="1">
    <source>
        <dbReference type="SAM" id="Phobius"/>
    </source>
</evidence>
<accession>A0A0F9BGX4</accession>
<keyword evidence="1" id="KW-0472">Membrane</keyword>
<dbReference type="AlphaFoldDB" id="A0A0F9BGX4"/>
<feature type="transmembrane region" description="Helical" evidence="1">
    <location>
        <begin position="6"/>
        <end position="24"/>
    </location>
</feature>
<comment type="caution">
    <text evidence="2">The sequence shown here is derived from an EMBL/GenBank/DDBJ whole genome shotgun (WGS) entry which is preliminary data.</text>
</comment>
<organism evidence="2">
    <name type="scientific">marine sediment metagenome</name>
    <dbReference type="NCBI Taxonomy" id="412755"/>
    <lineage>
        <taxon>unclassified sequences</taxon>
        <taxon>metagenomes</taxon>
        <taxon>ecological metagenomes</taxon>
    </lineage>
</organism>
<proteinExistence type="predicted"/>
<dbReference type="EMBL" id="LAZR01037874">
    <property type="protein sequence ID" value="KKL21045.1"/>
    <property type="molecule type" value="Genomic_DNA"/>
</dbReference>
<gene>
    <name evidence="2" type="ORF">LCGC14_2449380</name>
</gene>
<protein>
    <submittedName>
        <fullName evidence="2">Uncharacterized protein</fullName>
    </submittedName>
</protein>
<reference evidence="2" key="1">
    <citation type="journal article" date="2015" name="Nature">
        <title>Complex archaea that bridge the gap between prokaryotes and eukaryotes.</title>
        <authorList>
            <person name="Spang A."/>
            <person name="Saw J.H."/>
            <person name="Jorgensen S.L."/>
            <person name="Zaremba-Niedzwiedzka K."/>
            <person name="Martijn J."/>
            <person name="Lind A.E."/>
            <person name="van Eijk R."/>
            <person name="Schleper C."/>
            <person name="Guy L."/>
            <person name="Ettema T.J."/>
        </authorList>
    </citation>
    <scope>NUCLEOTIDE SEQUENCE</scope>
</reference>
<keyword evidence="1" id="KW-0812">Transmembrane</keyword>
<sequence>MDAILSYLFFFSVGVVAYVTWLHSKISLLEKEVRFLARYVKTPEE</sequence>
<name>A0A0F9BGX4_9ZZZZ</name>